<keyword evidence="1" id="KW-1133">Transmembrane helix</keyword>
<dbReference type="Proteomes" id="UP000828390">
    <property type="component" value="Unassembled WGS sequence"/>
</dbReference>
<feature type="transmembrane region" description="Helical" evidence="1">
    <location>
        <begin position="52"/>
        <end position="74"/>
    </location>
</feature>
<evidence type="ECO:0000256" key="1">
    <source>
        <dbReference type="SAM" id="Phobius"/>
    </source>
</evidence>
<reference evidence="2" key="1">
    <citation type="journal article" date="2019" name="bioRxiv">
        <title>The Genome of the Zebra Mussel, Dreissena polymorpha: A Resource for Invasive Species Research.</title>
        <authorList>
            <person name="McCartney M.A."/>
            <person name="Auch B."/>
            <person name="Kono T."/>
            <person name="Mallez S."/>
            <person name="Zhang Y."/>
            <person name="Obille A."/>
            <person name="Becker A."/>
            <person name="Abrahante J.E."/>
            <person name="Garbe J."/>
            <person name="Badalamenti J.P."/>
            <person name="Herman A."/>
            <person name="Mangelson H."/>
            <person name="Liachko I."/>
            <person name="Sullivan S."/>
            <person name="Sone E.D."/>
            <person name="Koren S."/>
            <person name="Silverstein K.A.T."/>
            <person name="Beckman K.B."/>
            <person name="Gohl D.M."/>
        </authorList>
    </citation>
    <scope>NUCLEOTIDE SEQUENCE</scope>
    <source>
        <strain evidence="2">Duluth1</strain>
        <tissue evidence="2">Whole animal</tissue>
    </source>
</reference>
<keyword evidence="3" id="KW-1185">Reference proteome</keyword>
<comment type="caution">
    <text evidence="2">The sequence shown here is derived from an EMBL/GenBank/DDBJ whole genome shotgun (WGS) entry which is preliminary data.</text>
</comment>
<name>A0A9D3YUX8_DREPO</name>
<reference evidence="2" key="2">
    <citation type="submission" date="2020-11" db="EMBL/GenBank/DDBJ databases">
        <authorList>
            <person name="McCartney M.A."/>
            <person name="Auch B."/>
            <person name="Kono T."/>
            <person name="Mallez S."/>
            <person name="Becker A."/>
            <person name="Gohl D.M."/>
            <person name="Silverstein K.A.T."/>
            <person name="Koren S."/>
            <person name="Bechman K.B."/>
            <person name="Herman A."/>
            <person name="Abrahante J.E."/>
            <person name="Garbe J."/>
        </authorList>
    </citation>
    <scope>NUCLEOTIDE SEQUENCE</scope>
    <source>
        <strain evidence="2">Duluth1</strain>
        <tissue evidence="2">Whole animal</tissue>
    </source>
</reference>
<evidence type="ECO:0000313" key="2">
    <source>
        <dbReference type="EMBL" id="KAH3706239.1"/>
    </source>
</evidence>
<gene>
    <name evidence="2" type="ORF">DPMN_065624</name>
</gene>
<dbReference type="AlphaFoldDB" id="A0A9D3YUX8"/>
<evidence type="ECO:0000313" key="3">
    <source>
        <dbReference type="Proteomes" id="UP000828390"/>
    </source>
</evidence>
<keyword evidence="1" id="KW-0812">Transmembrane</keyword>
<accession>A0A9D3YUX8</accession>
<dbReference type="EMBL" id="JAIWYP010000014">
    <property type="protein sequence ID" value="KAH3706239.1"/>
    <property type="molecule type" value="Genomic_DNA"/>
</dbReference>
<organism evidence="2 3">
    <name type="scientific">Dreissena polymorpha</name>
    <name type="common">Zebra mussel</name>
    <name type="synonym">Mytilus polymorpha</name>
    <dbReference type="NCBI Taxonomy" id="45954"/>
    <lineage>
        <taxon>Eukaryota</taxon>
        <taxon>Metazoa</taxon>
        <taxon>Spiralia</taxon>
        <taxon>Lophotrochozoa</taxon>
        <taxon>Mollusca</taxon>
        <taxon>Bivalvia</taxon>
        <taxon>Autobranchia</taxon>
        <taxon>Heteroconchia</taxon>
        <taxon>Euheterodonta</taxon>
        <taxon>Imparidentia</taxon>
        <taxon>Neoheterodontei</taxon>
        <taxon>Myida</taxon>
        <taxon>Dreissenoidea</taxon>
        <taxon>Dreissenidae</taxon>
        <taxon>Dreissena</taxon>
    </lineage>
</organism>
<proteinExistence type="predicted"/>
<protein>
    <submittedName>
        <fullName evidence="2">Uncharacterized protein</fullName>
    </submittedName>
</protein>
<sequence length="86" mass="9582">MAPLRNTQESLMSSVKILNTQEIIPAENATLTSSNDVNFSDKFGFILQHANLLKAVVLCVVIVVLMVTTCQFVFKLFSGYVDDDRK</sequence>
<keyword evidence="1" id="KW-0472">Membrane</keyword>